<evidence type="ECO:0000259" key="1">
    <source>
        <dbReference type="Pfam" id="PF01814"/>
    </source>
</evidence>
<keyword evidence="3" id="KW-1185">Reference proteome</keyword>
<dbReference type="PANTHER" id="PTHR39966">
    <property type="entry name" value="BLL2471 PROTEIN-RELATED"/>
    <property type="match status" value="1"/>
</dbReference>
<sequence length="185" mass="21611">MNSIKIMVDEHENILRMLKVVRSACYGIFNDDDICYEDFYDMVDFIRNYADKHHHGKEEKFLFKEMKSNLGSVGNNLITHGMLVEHDYGRMYVSNLIDALERVKNGDEESKLDVIANAISYTHLLERHIAKENDGVYKFAEKSLSKEVLDDINKKAETFEQDAEAKGTQKNYLNLLQKLEKKYLY</sequence>
<dbReference type="PANTHER" id="PTHR39966:SF1">
    <property type="entry name" value="HEMERYTHRIN-LIKE DOMAIN-CONTAINING PROTEIN"/>
    <property type="match status" value="1"/>
</dbReference>
<dbReference type="EMBL" id="JAGGKS010000001">
    <property type="protein sequence ID" value="MBP1924723.1"/>
    <property type="molecule type" value="Genomic_DNA"/>
</dbReference>
<comment type="caution">
    <text evidence="2">The sequence shown here is derived from an EMBL/GenBank/DDBJ whole genome shotgun (WGS) entry which is preliminary data.</text>
</comment>
<dbReference type="InterPro" id="IPR012312">
    <property type="entry name" value="Hemerythrin-like"/>
</dbReference>
<dbReference type="Pfam" id="PF01814">
    <property type="entry name" value="Hemerythrin"/>
    <property type="match status" value="1"/>
</dbReference>
<name>A0ABS4GAL1_9FIRM</name>
<evidence type="ECO:0000313" key="3">
    <source>
        <dbReference type="Proteomes" id="UP001519342"/>
    </source>
</evidence>
<feature type="domain" description="Hemerythrin-like" evidence="1">
    <location>
        <begin position="4"/>
        <end position="139"/>
    </location>
</feature>
<dbReference type="RefSeq" id="WP_209510465.1">
    <property type="nucleotide sequence ID" value="NZ_JAGGKS010000001.1"/>
</dbReference>
<gene>
    <name evidence="2" type="ORF">J2Z76_000576</name>
</gene>
<reference evidence="2 3" key="1">
    <citation type="submission" date="2021-03" db="EMBL/GenBank/DDBJ databases">
        <title>Genomic Encyclopedia of Type Strains, Phase IV (KMG-IV): sequencing the most valuable type-strain genomes for metagenomic binning, comparative biology and taxonomic classification.</title>
        <authorList>
            <person name="Goeker M."/>
        </authorList>
    </citation>
    <scope>NUCLEOTIDE SEQUENCE [LARGE SCALE GENOMIC DNA]</scope>
    <source>
        <strain evidence="2 3">DSM 24004</strain>
    </source>
</reference>
<dbReference type="Gene3D" id="1.20.120.520">
    <property type="entry name" value="nmb1532 protein domain like"/>
    <property type="match status" value="1"/>
</dbReference>
<evidence type="ECO:0000313" key="2">
    <source>
        <dbReference type="EMBL" id="MBP1924723.1"/>
    </source>
</evidence>
<protein>
    <submittedName>
        <fullName evidence="2">Hemerythrin-like domain-containing protein</fullName>
    </submittedName>
</protein>
<dbReference type="Proteomes" id="UP001519342">
    <property type="component" value="Unassembled WGS sequence"/>
</dbReference>
<accession>A0ABS4GAL1</accession>
<proteinExistence type="predicted"/>
<organism evidence="2 3">
    <name type="scientific">Sedimentibacter acidaminivorans</name>
    <dbReference type="NCBI Taxonomy" id="913099"/>
    <lineage>
        <taxon>Bacteria</taxon>
        <taxon>Bacillati</taxon>
        <taxon>Bacillota</taxon>
        <taxon>Tissierellia</taxon>
        <taxon>Sedimentibacter</taxon>
    </lineage>
</organism>